<feature type="compositionally biased region" description="Low complexity" evidence="4">
    <location>
        <begin position="305"/>
        <end position="334"/>
    </location>
</feature>
<dbReference type="GO" id="GO:0003723">
    <property type="term" value="F:RNA binding"/>
    <property type="evidence" value="ECO:0007669"/>
    <property type="project" value="UniProtKB-UniRule"/>
</dbReference>
<evidence type="ECO:0000313" key="6">
    <source>
        <dbReference type="EMBL" id="RDX71492.1"/>
    </source>
</evidence>
<keyword evidence="1" id="KW-0677">Repeat</keyword>
<feature type="region of interest" description="Disordered" evidence="4">
    <location>
        <begin position="289"/>
        <end position="343"/>
    </location>
</feature>
<dbReference type="SMART" id="SM00358">
    <property type="entry name" value="DSRM"/>
    <property type="match status" value="3"/>
</dbReference>
<evidence type="ECO:0000256" key="1">
    <source>
        <dbReference type="ARBA" id="ARBA00022737"/>
    </source>
</evidence>
<dbReference type="PROSITE" id="PS50137">
    <property type="entry name" value="DS_RBD"/>
    <property type="match status" value="1"/>
</dbReference>
<feature type="compositionally biased region" description="Polar residues" evidence="4">
    <location>
        <begin position="289"/>
        <end position="298"/>
    </location>
</feature>
<dbReference type="AlphaFoldDB" id="A0A371EZM9"/>
<evidence type="ECO:0000259" key="5">
    <source>
        <dbReference type="PROSITE" id="PS50137"/>
    </source>
</evidence>
<feature type="domain" description="DRBM" evidence="5">
    <location>
        <begin position="1"/>
        <end position="70"/>
    </location>
</feature>
<dbReference type="SUPFAM" id="SSF54768">
    <property type="entry name" value="dsRNA-binding domain-like"/>
    <property type="match status" value="3"/>
</dbReference>
<feature type="non-terminal residue" evidence="6">
    <location>
        <position position="1"/>
    </location>
</feature>
<reference evidence="6" key="1">
    <citation type="submission" date="2018-05" db="EMBL/GenBank/DDBJ databases">
        <title>Draft genome of Mucuna pruriens seed.</title>
        <authorList>
            <person name="Nnadi N.E."/>
            <person name="Vos R."/>
            <person name="Hasami M.H."/>
            <person name="Devisetty U.K."/>
            <person name="Aguiy J.C."/>
        </authorList>
    </citation>
    <scope>NUCLEOTIDE SEQUENCE [LARGE SCALE GENOMIC DNA]</scope>
    <source>
        <strain evidence="6">JCA_2017</strain>
    </source>
</reference>
<dbReference type="Pfam" id="PF00035">
    <property type="entry name" value="dsrm"/>
    <property type="match status" value="1"/>
</dbReference>
<protein>
    <submittedName>
        <fullName evidence="6">Double-stranded RNA-binding protein 3</fullName>
    </submittedName>
</protein>
<keyword evidence="2 3" id="KW-0694">RNA-binding</keyword>
<evidence type="ECO:0000256" key="4">
    <source>
        <dbReference type="SAM" id="MobiDB-lite"/>
    </source>
</evidence>
<sequence>MYKTELQELCHKRRWGLPKYSAMKDGPDHMPSFKASVYVNGVTFTSSGVSSSLKEAHNQAAMLAFLSFSSGTPPLSLSGFFLFAWKFLSLLFFLAGDDDLEIGNSDSSTPTATHDAKEKIGAVKPQDIPIPAQSSVIIDDKDRFCKNQTQNNLEPPVLTCKTEDLPPASHFKAAVLVNGQSFESPTFFNTKKEAEQAAAKLDLMSLSLDNFEKASILGDSGSFKTSLLELTEREGFCKPTYKTMKAGSPDMPTFFSTVEVEGVEFHGKGDELLDLDLNQTLLANVKVSNEMHNPSFRQPSEEEMMNNGNSPSSPKSPPLSQIDVSSLSISQSSDSKAKNSRNI</sequence>
<evidence type="ECO:0000256" key="2">
    <source>
        <dbReference type="ARBA" id="ARBA00022884"/>
    </source>
</evidence>
<dbReference type="Proteomes" id="UP000257109">
    <property type="component" value="Unassembled WGS sequence"/>
</dbReference>
<evidence type="ECO:0000313" key="7">
    <source>
        <dbReference type="Proteomes" id="UP000257109"/>
    </source>
</evidence>
<accession>A0A371EZM9</accession>
<dbReference type="OrthoDB" id="5274873at2759"/>
<gene>
    <name evidence="6" type="primary">DRB3</name>
    <name evidence="6" type="ORF">CR513_49154</name>
</gene>
<organism evidence="6 7">
    <name type="scientific">Mucuna pruriens</name>
    <name type="common">Velvet bean</name>
    <name type="synonym">Dolichos pruriens</name>
    <dbReference type="NCBI Taxonomy" id="157652"/>
    <lineage>
        <taxon>Eukaryota</taxon>
        <taxon>Viridiplantae</taxon>
        <taxon>Streptophyta</taxon>
        <taxon>Embryophyta</taxon>
        <taxon>Tracheophyta</taxon>
        <taxon>Spermatophyta</taxon>
        <taxon>Magnoliopsida</taxon>
        <taxon>eudicotyledons</taxon>
        <taxon>Gunneridae</taxon>
        <taxon>Pentapetalae</taxon>
        <taxon>rosids</taxon>
        <taxon>fabids</taxon>
        <taxon>Fabales</taxon>
        <taxon>Fabaceae</taxon>
        <taxon>Papilionoideae</taxon>
        <taxon>50 kb inversion clade</taxon>
        <taxon>NPAAA clade</taxon>
        <taxon>indigoferoid/millettioid clade</taxon>
        <taxon>Phaseoleae</taxon>
        <taxon>Mucuna</taxon>
    </lineage>
</organism>
<comment type="caution">
    <text evidence="6">The sequence shown here is derived from an EMBL/GenBank/DDBJ whole genome shotgun (WGS) entry which is preliminary data.</text>
</comment>
<evidence type="ECO:0000256" key="3">
    <source>
        <dbReference type="PROSITE-ProRule" id="PRU00266"/>
    </source>
</evidence>
<dbReference type="PANTHER" id="PTHR46031">
    <property type="match status" value="1"/>
</dbReference>
<dbReference type="PANTHER" id="PTHR46031:SF31">
    <property type="entry name" value="DOUBLE-STRANDED RNA-BINDING PROTEIN 1-LIKE"/>
    <property type="match status" value="1"/>
</dbReference>
<proteinExistence type="predicted"/>
<dbReference type="InterPro" id="IPR014720">
    <property type="entry name" value="dsRBD_dom"/>
</dbReference>
<dbReference type="Gene3D" id="3.30.160.20">
    <property type="match status" value="3"/>
</dbReference>
<name>A0A371EZM9_MUCPR</name>
<keyword evidence="7" id="KW-1185">Reference proteome</keyword>
<dbReference type="EMBL" id="QJKJ01011310">
    <property type="protein sequence ID" value="RDX71492.1"/>
    <property type="molecule type" value="Genomic_DNA"/>
</dbReference>